<dbReference type="Proteomes" id="UP000807342">
    <property type="component" value="Unassembled WGS sequence"/>
</dbReference>
<dbReference type="AlphaFoldDB" id="A0A9P6BXB2"/>
<feature type="non-terminal residue" evidence="1">
    <location>
        <position position="1"/>
    </location>
</feature>
<protein>
    <submittedName>
        <fullName evidence="1">Uncharacterized protein</fullName>
    </submittedName>
</protein>
<accession>A0A9P6BXB2</accession>
<proteinExistence type="predicted"/>
<keyword evidence="2" id="KW-1185">Reference proteome</keyword>
<evidence type="ECO:0000313" key="1">
    <source>
        <dbReference type="EMBL" id="KAF9441338.1"/>
    </source>
</evidence>
<name>A0A9P6BXB2_9AGAR</name>
<organism evidence="1 2">
    <name type="scientific">Macrolepiota fuliginosa MF-IS2</name>
    <dbReference type="NCBI Taxonomy" id="1400762"/>
    <lineage>
        <taxon>Eukaryota</taxon>
        <taxon>Fungi</taxon>
        <taxon>Dikarya</taxon>
        <taxon>Basidiomycota</taxon>
        <taxon>Agaricomycotina</taxon>
        <taxon>Agaricomycetes</taxon>
        <taxon>Agaricomycetidae</taxon>
        <taxon>Agaricales</taxon>
        <taxon>Agaricineae</taxon>
        <taxon>Agaricaceae</taxon>
        <taxon>Macrolepiota</taxon>
    </lineage>
</organism>
<comment type="caution">
    <text evidence="1">The sequence shown here is derived from an EMBL/GenBank/DDBJ whole genome shotgun (WGS) entry which is preliminary data.</text>
</comment>
<sequence length="106" mass="11675">VTSLVIACLLFICRHHIKLMGATDISEQYMGIVTMLVESYALESVWPLASLALLITGSTGLLLFSNCNVAIEIITYLLVIYRVSTGRAWSKKAGQQISRSLEFNHG</sequence>
<reference evidence="1" key="1">
    <citation type="submission" date="2020-11" db="EMBL/GenBank/DDBJ databases">
        <authorList>
            <consortium name="DOE Joint Genome Institute"/>
            <person name="Ahrendt S."/>
            <person name="Riley R."/>
            <person name="Andreopoulos W."/>
            <person name="Labutti K."/>
            <person name="Pangilinan J."/>
            <person name="Ruiz-Duenas F.J."/>
            <person name="Barrasa J.M."/>
            <person name="Sanchez-Garcia M."/>
            <person name="Camarero S."/>
            <person name="Miyauchi S."/>
            <person name="Serrano A."/>
            <person name="Linde D."/>
            <person name="Babiker R."/>
            <person name="Drula E."/>
            <person name="Ayuso-Fernandez I."/>
            <person name="Pacheco R."/>
            <person name="Padilla G."/>
            <person name="Ferreira P."/>
            <person name="Barriuso J."/>
            <person name="Kellner H."/>
            <person name="Castanera R."/>
            <person name="Alfaro M."/>
            <person name="Ramirez L."/>
            <person name="Pisabarro A.G."/>
            <person name="Kuo A."/>
            <person name="Tritt A."/>
            <person name="Lipzen A."/>
            <person name="He G."/>
            <person name="Yan M."/>
            <person name="Ng V."/>
            <person name="Cullen D."/>
            <person name="Martin F."/>
            <person name="Rosso M.-N."/>
            <person name="Henrissat B."/>
            <person name="Hibbett D."/>
            <person name="Martinez A.T."/>
            <person name="Grigoriev I.V."/>
        </authorList>
    </citation>
    <scope>NUCLEOTIDE SEQUENCE</scope>
    <source>
        <strain evidence="1">MF-IS2</strain>
    </source>
</reference>
<evidence type="ECO:0000313" key="2">
    <source>
        <dbReference type="Proteomes" id="UP000807342"/>
    </source>
</evidence>
<gene>
    <name evidence="1" type="ORF">P691DRAFT_641561</name>
</gene>
<dbReference type="EMBL" id="MU151948">
    <property type="protein sequence ID" value="KAF9441338.1"/>
    <property type="molecule type" value="Genomic_DNA"/>
</dbReference>
<dbReference type="OrthoDB" id="2641762at2759"/>
<feature type="non-terminal residue" evidence="1">
    <location>
        <position position="106"/>
    </location>
</feature>